<dbReference type="InterPro" id="IPR027417">
    <property type="entry name" value="P-loop_NTPase"/>
</dbReference>
<dbReference type="Proteomes" id="UP000606889">
    <property type="component" value="Unassembled WGS sequence"/>
</dbReference>
<dbReference type="InterPro" id="IPR033756">
    <property type="entry name" value="YlxH/NBP35"/>
</dbReference>
<keyword evidence="2" id="KW-0067">ATP-binding</keyword>
<evidence type="ECO:0000256" key="2">
    <source>
        <dbReference type="ARBA" id="ARBA00022840"/>
    </source>
</evidence>
<evidence type="ECO:0000313" key="4">
    <source>
        <dbReference type="Proteomes" id="UP000606889"/>
    </source>
</evidence>
<dbReference type="PIRSF" id="PIRSF003092">
    <property type="entry name" value="MinD"/>
    <property type="match status" value="1"/>
</dbReference>
<dbReference type="Pfam" id="PF10609">
    <property type="entry name" value="ParA"/>
    <property type="match status" value="1"/>
</dbReference>
<dbReference type="PANTHER" id="PTHR43384:SF4">
    <property type="entry name" value="CELLULOSE BIOSYNTHESIS PROTEIN BCSQ-RELATED"/>
    <property type="match status" value="1"/>
</dbReference>
<evidence type="ECO:0000313" key="3">
    <source>
        <dbReference type="EMBL" id="MBC5646752.1"/>
    </source>
</evidence>
<dbReference type="RefSeq" id="WP_186856298.1">
    <property type="nucleotide sequence ID" value="NZ_JACOON010000001.1"/>
</dbReference>
<keyword evidence="4" id="KW-1185">Reference proteome</keyword>
<dbReference type="SUPFAM" id="SSF52540">
    <property type="entry name" value="P-loop containing nucleoside triphosphate hydrolases"/>
    <property type="match status" value="1"/>
</dbReference>
<comment type="caution">
    <text evidence="3">The sequence shown here is derived from an EMBL/GenBank/DDBJ whole genome shotgun (WGS) entry which is preliminary data.</text>
</comment>
<dbReference type="Gene3D" id="3.40.50.300">
    <property type="entry name" value="P-loop containing nucleotide triphosphate hydrolases"/>
    <property type="match status" value="1"/>
</dbReference>
<protein>
    <submittedName>
        <fullName evidence="3">MinD/ParA family protein</fullName>
    </submittedName>
</protein>
<name>A0ABR7EAG6_9FIRM</name>
<dbReference type="InterPro" id="IPR025501">
    <property type="entry name" value="MinD_FleN"/>
</dbReference>
<dbReference type="EMBL" id="JACOON010000001">
    <property type="protein sequence ID" value="MBC5646752.1"/>
    <property type="molecule type" value="Genomic_DNA"/>
</dbReference>
<reference evidence="3 4" key="1">
    <citation type="submission" date="2020-08" db="EMBL/GenBank/DDBJ databases">
        <title>Genome public.</title>
        <authorList>
            <person name="Liu C."/>
            <person name="Sun Q."/>
        </authorList>
    </citation>
    <scope>NUCLEOTIDE SEQUENCE [LARGE SCALE GENOMIC DNA]</scope>
    <source>
        <strain evidence="3 4">NSJ-35</strain>
    </source>
</reference>
<gene>
    <name evidence="3" type="ORF">H8S18_00125</name>
</gene>
<dbReference type="PANTHER" id="PTHR43384">
    <property type="entry name" value="SEPTUM SITE-DETERMINING PROTEIN MIND HOMOLOG, CHLOROPLASTIC-RELATED"/>
    <property type="match status" value="1"/>
</dbReference>
<keyword evidence="1" id="KW-0547">Nucleotide-binding</keyword>
<evidence type="ECO:0000256" key="1">
    <source>
        <dbReference type="ARBA" id="ARBA00022741"/>
    </source>
</evidence>
<proteinExistence type="predicted"/>
<accession>A0ABR7EAG6</accession>
<dbReference type="InterPro" id="IPR050625">
    <property type="entry name" value="ParA/MinD_ATPase"/>
</dbReference>
<organism evidence="3 4">
    <name type="scientific">Christensenella tenuis</name>
    <dbReference type="NCBI Taxonomy" id="2763033"/>
    <lineage>
        <taxon>Bacteria</taxon>
        <taxon>Bacillati</taxon>
        <taxon>Bacillota</taxon>
        <taxon>Clostridia</taxon>
        <taxon>Christensenellales</taxon>
        <taxon>Christensenellaceae</taxon>
        <taxon>Christensenella</taxon>
    </lineage>
</organism>
<dbReference type="InterPro" id="IPR033875">
    <property type="entry name" value="FlhG"/>
</dbReference>
<dbReference type="CDD" id="cd02038">
    <property type="entry name" value="FlhG-like"/>
    <property type="match status" value="1"/>
</dbReference>
<sequence length="301" mass="33328">MSEQERTLRDAVAKQASLGNRRSEFNNSAKKANIFCVTSGKGGVGKTCFSVNFALALAKCGKKVIIIDGDFGFSNVNIMLGKNAKYTLEHIVHGEKRLEDVMEECYPNVWYISGGSGVSELVKMRDDQMEKIIEQLGILEREMDYIIFDTGAGMNDNIMKMIHASDQAILITTPEPTSILDSYVVLKTASEEMPVGNVTAVINKAASEKEAVETFHNFSNVVHRYLKCDVDMLGFIPFDSRVPQAITAMVPYIVKYPGSAVAYQFQQIASRITNSHPEKKEGGLKNFILRLIRGRGNRNAG</sequence>